<dbReference type="Proteomes" id="UP000240760">
    <property type="component" value="Unassembled WGS sequence"/>
</dbReference>
<keyword evidence="1" id="KW-0677">Repeat</keyword>
<dbReference type="InterPro" id="IPR036770">
    <property type="entry name" value="Ankyrin_rpt-contain_sf"/>
</dbReference>
<evidence type="ECO:0000256" key="4">
    <source>
        <dbReference type="SAM" id="MobiDB-lite"/>
    </source>
</evidence>
<keyword evidence="2 3" id="KW-0040">ANK repeat</keyword>
<dbReference type="SUPFAM" id="SSF48403">
    <property type="entry name" value="Ankyrin repeat"/>
    <property type="match status" value="2"/>
</dbReference>
<dbReference type="STRING" id="983965.A0A2T4CJM5"/>
<dbReference type="PROSITE" id="PS50297">
    <property type="entry name" value="ANK_REP_REGION"/>
    <property type="match status" value="1"/>
</dbReference>
<feature type="region of interest" description="Disordered" evidence="4">
    <location>
        <begin position="1558"/>
        <end position="1589"/>
    </location>
</feature>
<reference evidence="5 6" key="1">
    <citation type="submission" date="2016-07" db="EMBL/GenBank/DDBJ databases">
        <title>Multiple horizontal gene transfer events from other fungi enriched the ability of initially mycotrophic Trichoderma (Ascomycota) to feed on dead plant biomass.</title>
        <authorList>
            <consortium name="DOE Joint Genome Institute"/>
            <person name="Aerts A."/>
            <person name="Atanasova L."/>
            <person name="Chenthamara K."/>
            <person name="Zhang J."/>
            <person name="Grujic M."/>
            <person name="Henrissat B."/>
            <person name="Kuo A."/>
            <person name="Salamov A."/>
            <person name="Lipzen A."/>
            <person name="Labutti K."/>
            <person name="Barry K."/>
            <person name="Miao Y."/>
            <person name="Rahimi M.J."/>
            <person name="Shen Q."/>
            <person name="Grigoriev I.V."/>
            <person name="Kubicek C.P."/>
            <person name="Druzhinina I.S."/>
        </authorList>
    </citation>
    <scope>NUCLEOTIDE SEQUENCE [LARGE SCALE GENOMIC DNA]</scope>
    <source>
        <strain evidence="5 6">ATCC 18648</strain>
    </source>
</reference>
<protein>
    <submittedName>
        <fullName evidence="5">Ankyrin</fullName>
    </submittedName>
</protein>
<evidence type="ECO:0000256" key="2">
    <source>
        <dbReference type="ARBA" id="ARBA00023043"/>
    </source>
</evidence>
<dbReference type="Gene3D" id="1.25.40.20">
    <property type="entry name" value="Ankyrin repeat-containing domain"/>
    <property type="match status" value="3"/>
</dbReference>
<evidence type="ECO:0000256" key="1">
    <source>
        <dbReference type="ARBA" id="ARBA00022737"/>
    </source>
</evidence>
<dbReference type="SMART" id="SM00248">
    <property type="entry name" value="ANK"/>
    <property type="match status" value="10"/>
</dbReference>
<accession>A0A2T4CJM5</accession>
<dbReference type="PROSITE" id="PS50088">
    <property type="entry name" value="ANK_REPEAT"/>
    <property type="match status" value="1"/>
</dbReference>
<evidence type="ECO:0000256" key="3">
    <source>
        <dbReference type="PROSITE-ProRule" id="PRU00023"/>
    </source>
</evidence>
<sequence length="1589" mass="177125">MARLKVFDLDTFNESNVPERDIILILEAWSAADCDNDDVARKYSSEASDTSRISQFFLRMDDTEGGVFTLEGVQREAEALLDGIMNLRRNSTDVRFGGIILKKIFVCSIHRWEDEQDLQTALVQILSAQHKMDNAKALHLSPALLKVVTEVNYAFYDLGGLYPEAAVYRSMGRIRHPLEASAEVSCAYDDLMDITSVTSTFYCQRDDSPPTTKIVNQYLLVALDGRSQDWAAWEKSAGPSFRLTRRVDGARERATTIDPCFISETEAGAVQYSSLSVFLWTWLTQLLLRFKMGLIMALVNTDSITPDYFSQHFDGLDKAYRVTDDDLFRICLSMFKKQLQNSRTFSTLMVLDNVDANVAWQASLVKELHETFQGSRLRLKVLITSPRIDVIRRSIGDASTEEAYSATYLKHSEIAWRTSDVQPIDSAAWYIAERYHPQFQRLRSAIANFPPWLRSVLQRWLQDNTDLSSLRGVFVIRAILNSISVKRPVAASAMTIILWCLRPLKKDEFEVLLSLATASSPTSERETFREVASLFHGLVIALRGRVSLANGMVREALPLHGDAMSVEWCRGETQSHSDLADWCLDYLRLPENQDILREANEKDRELGRDARHSLLCQCCWSPERQSFQSLLEDQGVLLDLWAVAWSKQQPALPSLAAGPRTALSILSQHGLLSAVEIILGMTRGQDAFSVELAGAFTAATSSGHFETIRVLAQEAEFGWFDVGQAVLASIETGGEQILVDVIGYAERLGLDFGDTRAYVARAASLDNVVALRVLQDKVLKHRPFEELSKCSISLSLACYTRKPDMLLELFGLGICPTAGDEEGWRRPMETICRYGGTALVEPFLAQFKSSHDQEHQKSIDFCQTSLQVTDEYAQYAATSSILNWASRNSLVLLDENIIQELTASFWSDAEHPESFGKGDMMFKKAVFAFLEKGVIEAAQELLRPPMTIDERDFSKEKLVRLICTARHVILTDGFIQKSIDDGSIASLLEYNLDPNIEIPNLERSMLGHAAYKGKVDAVRALLAAGAKVNVGGDDWSPLHCAYDSPEITALLLEHGADVDARDDSQLSALYFASKWGHDGVVSAILRMKPSRDTLEQALSSALSNSQTKIAELLTKHDADLTIESSDAVDWLEDAVWASDAVLVQLILDRCRHLDINFVSGDRWSWAVLHRMDWTIELSIIRVLVARGADVNIADWRNGTPLYYAARADNLGAARCLVRWGAEINGSVDQPLPLGPACEFASPEFVKFLIDEGADVNAVCYDNPGTALHAALLRDMSEDAMNKTHIINYLLAMDGIDVRIRSHSWGSVLSVAAMNSQPAIAARLLKMGVVANDLDHLGRQPIHHALLQSVEMAQLLLREEGVTLDGEDRLGRHALHFAVQSRRPEIVEFVLQKRPFLVNKPDIHGWTPLLWAIRPPPMFCEPRTDDQLKTVLALLLANGARKLVRGDGADGEVWTPVRLASYCNLKADVLDLVTPSADELRELHEDDGDLWTETCNRQGKLSDIYCDICLAHGIGVDYYCDEAECVVADFYICWKCALSKELLHPGSSHVLSAMGEEIGVTKNPASPSGESSEIMGDEESEAEGERRETR</sequence>
<name>A0A2T4CJM5_TRILO</name>
<dbReference type="PANTHER" id="PTHR24198:SF165">
    <property type="entry name" value="ANKYRIN REPEAT-CONTAINING PROTEIN-RELATED"/>
    <property type="match status" value="1"/>
</dbReference>
<gene>
    <name evidence="5" type="ORF">M440DRAFT_1435484</name>
</gene>
<evidence type="ECO:0000313" key="5">
    <source>
        <dbReference type="EMBL" id="PTB81779.1"/>
    </source>
</evidence>
<dbReference type="PANTHER" id="PTHR24198">
    <property type="entry name" value="ANKYRIN REPEAT AND PROTEIN KINASE DOMAIN-CONTAINING PROTEIN"/>
    <property type="match status" value="1"/>
</dbReference>
<evidence type="ECO:0000313" key="6">
    <source>
        <dbReference type="Proteomes" id="UP000240760"/>
    </source>
</evidence>
<proteinExistence type="predicted"/>
<dbReference type="OrthoDB" id="341259at2759"/>
<dbReference type="EMBL" id="KZ679126">
    <property type="protein sequence ID" value="PTB81779.1"/>
    <property type="molecule type" value="Genomic_DNA"/>
</dbReference>
<dbReference type="InterPro" id="IPR002110">
    <property type="entry name" value="Ankyrin_rpt"/>
</dbReference>
<dbReference type="Pfam" id="PF12796">
    <property type="entry name" value="Ank_2"/>
    <property type="match status" value="2"/>
</dbReference>
<organism evidence="5 6">
    <name type="scientific">Trichoderma longibrachiatum ATCC 18648</name>
    <dbReference type="NCBI Taxonomy" id="983965"/>
    <lineage>
        <taxon>Eukaryota</taxon>
        <taxon>Fungi</taxon>
        <taxon>Dikarya</taxon>
        <taxon>Ascomycota</taxon>
        <taxon>Pezizomycotina</taxon>
        <taxon>Sordariomycetes</taxon>
        <taxon>Hypocreomycetidae</taxon>
        <taxon>Hypocreales</taxon>
        <taxon>Hypocreaceae</taxon>
        <taxon>Trichoderma</taxon>
    </lineage>
</organism>
<keyword evidence="6" id="KW-1185">Reference proteome</keyword>
<feature type="repeat" description="ANK" evidence="3">
    <location>
        <begin position="1196"/>
        <end position="1228"/>
    </location>
</feature>